<organism evidence="1 2">
    <name type="scientific">Cobetia amphilecti</name>
    <dbReference type="NCBI Taxonomy" id="1055104"/>
    <lineage>
        <taxon>Bacteria</taxon>
        <taxon>Pseudomonadati</taxon>
        <taxon>Pseudomonadota</taxon>
        <taxon>Gammaproteobacteria</taxon>
        <taxon>Oceanospirillales</taxon>
        <taxon>Halomonadaceae</taxon>
        <taxon>Cobetia</taxon>
    </lineage>
</organism>
<sequence>MFVTDKFVYIQMQKTGCSHIALLLSSLFEGEQIGKHDPATPEQISRKLRFISSVRNPWDWYLSLWTYGVQGQGGLHDRLTHKHYRKGLRSFHRAPLDKLIFLMDEVRKDTQPWAEVYQDGQDVALFRRWLQMVHTPDNAVWLGEGYDSSGLSGVCGFMTYRYLYLCCQTRQNVALTRNIKNIAALEEYDRTHCYIDSFIHQETLEDHLCTILQDLGSLEESERDLIYSMQKTNTSRRPLKITDYYDQASIELVRERDALLIHKFSYQAPDIQN</sequence>
<dbReference type="RefSeq" id="WP_131432175.1">
    <property type="nucleotide sequence ID" value="NZ_JASCSA010000008.1"/>
</dbReference>
<accession>A0ABT6UQD7</accession>
<name>A0ABT6UQD7_9GAMM</name>
<comment type="caution">
    <text evidence="1">The sequence shown here is derived from an EMBL/GenBank/DDBJ whole genome shotgun (WGS) entry which is preliminary data.</text>
</comment>
<dbReference type="EMBL" id="JASCSA010000008">
    <property type="protein sequence ID" value="MDI5884914.1"/>
    <property type="molecule type" value="Genomic_DNA"/>
</dbReference>
<keyword evidence="2" id="KW-1185">Reference proteome</keyword>
<protein>
    <recommendedName>
        <fullName evidence="3">Sulfotransferase family protein</fullName>
    </recommendedName>
</protein>
<evidence type="ECO:0000313" key="1">
    <source>
        <dbReference type="EMBL" id="MDI5884914.1"/>
    </source>
</evidence>
<evidence type="ECO:0008006" key="3">
    <source>
        <dbReference type="Google" id="ProtNLM"/>
    </source>
</evidence>
<dbReference type="InterPro" id="IPR027417">
    <property type="entry name" value="P-loop_NTPase"/>
</dbReference>
<proteinExistence type="predicted"/>
<evidence type="ECO:0000313" key="2">
    <source>
        <dbReference type="Proteomes" id="UP001229025"/>
    </source>
</evidence>
<dbReference type="Proteomes" id="UP001229025">
    <property type="component" value="Unassembled WGS sequence"/>
</dbReference>
<dbReference type="SUPFAM" id="SSF52540">
    <property type="entry name" value="P-loop containing nucleoside triphosphate hydrolases"/>
    <property type="match status" value="1"/>
</dbReference>
<reference evidence="2" key="1">
    <citation type="submission" date="2023-07" db="EMBL/GenBank/DDBJ databases">
        <title>Genome-based characterization of strain KMM 296 and proposal for reclassification of Cobetia litoralis and Cobetia pacifica, and emended description of the species Cobetia amphilecti and Cobetia marina.</title>
        <authorList>
            <person name="Balabanova L."/>
            <person name="Nedashkovskaya O."/>
        </authorList>
    </citation>
    <scope>NUCLEOTIDE SEQUENCE [LARGE SCALE GENOMIC DNA]</scope>
    <source>
        <strain evidence="2">NRIC 0815</strain>
    </source>
</reference>
<gene>
    <name evidence="1" type="ORF">QLT01_11170</name>
</gene>